<keyword evidence="3" id="KW-1185">Reference proteome</keyword>
<evidence type="ECO:0000313" key="3">
    <source>
        <dbReference type="Proteomes" id="UP000645517"/>
    </source>
</evidence>
<evidence type="ECO:0000313" key="2">
    <source>
        <dbReference type="EMBL" id="GGN32342.1"/>
    </source>
</evidence>
<dbReference type="EMBL" id="BMOR01000002">
    <property type="protein sequence ID" value="GGN32342.1"/>
    <property type="molecule type" value="Genomic_DNA"/>
</dbReference>
<organism evidence="2 3">
    <name type="scientific">Deinococcus daejeonensis</name>
    <dbReference type="NCBI Taxonomy" id="1007098"/>
    <lineage>
        <taxon>Bacteria</taxon>
        <taxon>Thermotogati</taxon>
        <taxon>Deinococcota</taxon>
        <taxon>Deinococci</taxon>
        <taxon>Deinococcales</taxon>
        <taxon>Deinococcaceae</taxon>
        <taxon>Deinococcus</taxon>
    </lineage>
</organism>
<proteinExistence type="predicted"/>
<feature type="transmembrane region" description="Helical" evidence="1">
    <location>
        <begin position="42"/>
        <end position="58"/>
    </location>
</feature>
<name>A0ABQ2IZF1_9DEIO</name>
<keyword evidence="1" id="KW-1133">Transmembrane helix</keyword>
<dbReference type="RefSeq" id="WP_189054431.1">
    <property type="nucleotide sequence ID" value="NZ_BMOR01000002.1"/>
</dbReference>
<keyword evidence="1" id="KW-0472">Membrane</keyword>
<protein>
    <submittedName>
        <fullName evidence="2">Uncharacterized protein</fullName>
    </submittedName>
</protein>
<keyword evidence="1" id="KW-0812">Transmembrane</keyword>
<comment type="caution">
    <text evidence="2">The sequence shown here is derived from an EMBL/GenBank/DDBJ whole genome shotgun (WGS) entry which is preliminary data.</text>
</comment>
<dbReference type="Proteomes" id="UP000645517">
    <property type="component" value="Unassembled WGS sequence"/>
</dbReference>
<feature type="transmembrane region" description="Helical" evidence="1">
    <location>
        <begin position="70"/>
        <end position="90"/>
    </location>
</feature>
<feature type="transmembrane region" description="Helical" evidence="1">
    <location>
        <begin position="12"/>
        <end position="30"/>
    </location>
</feature>
<gene>
    <name evidence="2" type="ORF">GCM10010842_08960</name>
</gene>
<accession>A0ABQ2IZF1</accession>
<evidence type="ECO:0000256" key="1">
    <source>
        <dbReference type="SAM" id="Phobius"/>
    </source>
</evidence>
<sequence length="104" mass="11771">MTPEPKGIKSVPPLSWVGAVLLLAGLVIGWGRKPFAQETLGTLLWVVGQLLFYGPVLLQGWRAGRMSRRAMIMLMSVFVVASVFMIWSTWELWQAEQIMRRRGL</sequence>
<reference evidence="3" key="1">
    <citation type="journal article" date="2019" name="Int. J. Syst. Evol. Microbiol.">
        <title>The Global Catalogue of Microorganisms (GCM) 10K type strain sequencing project: providing services to taxonomists for standard genome sequencing and annotation.</title>
        <authorList>
            <consortium name="The Broad Institute Genomics Platform"/>
            <consortium name="The Broad Institute Genome Sequencing Center for Infectious Disease"/>
            <person name="Wu L."/>
            <person name="Ma J."/>
        </authorList>
    </citation>
    <scope>NUCLEOTIDE SEQUENCE [LARGE SCALE GENOMIC DNA]</scope>
    <source>
        <strain evidence="3">JCM 16918</strain>
    </source>
</reference>